<feature type="chain" id="PRO_5042037998" description="Ig-like domain-containing protein" evidence="1">
    <location>
        <begin position="22"/>
        <end position="174"/>
    </location>
</feature>
<accession>A0AAC9HRF7</accession>
<name>A0AAC9HRF7_9PSEU</name>
<dbReference type="EMBL" id="CP014859">
    <property type="protein sequence ID" value="AOS63606.1"/>
    <property type="molecule type" value="Genomic_DNA"/>
</dbReference>
<proteinExistence type="predicted"/>
<feature type="signal peptide" evidence="1">
    <location>
        <begin position="1"/>
        <end position="21"/>
    </location>
</feature>
<sequence>MFRHLMKLLATVFMATTMVTAVPTASAQQGPVTCGVSGEAGFQPSVLLVPRQSRLTLDGDEAACIDADGEVAAASFQGIADGVLSCLGSPEGTSGRGQISWTLDDGTVETSTVDFVLAGTSLAHVELTGFVIAGRYEGERFTAQFNVEIINPGVRCATFLGVDSAGYEGTFSIG</sequence>
<dbReference type="RefSeq" id="WP_069849434.1">
    <property type="nucleotide sequence ID" value="NZ_CP014859.1"/>
</dbReference>
<gene>
    <name evidence="2" type="ORF">TL08_13960</name>
</gene>
<keyword evidence="1" id="KW-0732">Signal</keyword>
<evidence type="ECO:0000313" key="2">
    <source>
        <dbReference type="EMBL" id="AOS63606.1"/>
    </source>
</evidence>
<dbReference type="KEGG" id="ahm:TL08_13960"/>
<dbReference type="AlphaFoldDB" id="A0AAC9HRF7"/>
<evidence type="ECO:0000313" key="3">
    <source>
        <dbReference type="Proteomes" id="UP000095210"/>
    </source>
</evidence>
<dbReference type="Proteomes" id="UP000095210">
    <property type="component" value="Chromosome"/>
</dbReference>
<protein>
    <recommendedName>
        <fullName evidence="4">Ig-like domain-containing protein</fullName>
    </recommendedName>
</protein>
<organism evidence="2 3">
    <name type="scientific">Actinoalloteichus hymeniacidonis</name>
    <dbReference type="NCBI Taxonomy" id="340345"/>
    <lineage>
        <taxon>Bacteria</taxon>
        <taxon>Bacillati</taxon>
        <taxon>Actinomycetota</taxon>
        <taxon>Actinomycetes</taxon>
        <taxon>Pseudonocardiales</taxon>
        <taxon>Pseudonocardiaceae</taxon>
        <taxon>Actinoalloteichus</taxon>
    </lineage>
</organism>
<evidence type="ECO:0008006" key="4">
    <source>
        <dbReference type="Google" id="ProtNLM"/>
    </source>
</evidence>
<reference evidence="3" key="1">
    <citation type="submission" date="2016-03" db="EMBL/GenBank/DDBJ databases">
        <title>Complete genome sequence of the type strain Actinoalloteichus hymeniacidonis DSM 45092.</title>
        <authorList>
            <person name="Schaffert L."/>
            <person name="Albersmeier A."/>
            <person name="Winkler A."/>
            <person name="Kalinowski J."/>
            <person name="Zotchev S."/>
            <person name="Ruckert C."/>
        </authorList>
    </citation>
    <scope>NUCLEOTIDE SEQUENCE [LARGE SCALE GENOMIC DNA]</scope>
    <source>
        <strain evidence="3">HPA177(T) (DSM 45092(T))</strain>
    </source>
</reference>
<keyword evidence="3" id="KW-1185">Reference proteome</keyword>
<evidence type="ECO:0000256" key="1">
    <source>
        <dbReference type="SAM" id="SignalP"/>
    </source>
</evidence>